<evidence type="ECO:0000256" key="1">
    <source>
        <dbReference type="ARBA" id="ARBA00004651"/>
    </source>
</evidence>
<feature type="transmembrane region" description="Helical" evidence="6">
    <location>
        <begin position="321"/>
        <end position="346"/>
    </location>
</feature>
<feature type="transmembrane region" description="Helical" evidence="6">
    <location>
        <begin position="296"/>
        <end position="315"/>
    </location>
</feature>
<feature type="transmembrane region" description="Helical" evidence="6">
    <location>
        <begin position="353"/>
        <end position="374"/>
    </location>
</feature>
<dbReference type="GO" id="GO:0005886">
    <property type="term" value="C:plasma membrane"/>
    <property type="evidence" value="ECO:0007669"/>
    <property type="project" value="UniProtKB-SubCell"/>
</dbReference>
<evidence type="ECO:0000256" key="2">
    <source>
        <dbReference type="ARBA" id="ARBA00022475"/>
    </source>
</evidence>
<evidence type="ECO:0000259" key="7">
    <source>
        <dbReference type="PROSITE" id="PS50850"/>
    </source>
</evidence>
<dbReference type="GO" id="GO:0022857">
    <property type="term" value="F:transmembrane transporter activity"/>
    <property type="evidence" value="ECO:0007669"/>
    <property type="project" value="InterPro"/>
</dbReference>
<feature type="domain" description="Major facilitator superfamily (MFS) profile" evidence="7">
    <location>
        <begin position="34"/>
        <end position="407"/>
    </location>
</feature>
<dbReference type="SUPFAM" id="SSF103473">
    <property type="entry name" value="MFS general substrate transporter"/>
    <property type="match status" value="1"/>
</dbReference>
<dbReference type="Gene3D" id="1.20.1250.20">
    <property type="entry name" value="MFS general substrate transporter like domains"/>
    <property type="match status" value="1"/>
</dbReference>
<dbReference type="PANTHER" id="PTHR43124:SF3">
    <property type="entry name" value="CHLORAMPHENICOL EFFLUX PUMP RV0191"/>
    <property type="match status" value="1"/>
</dbReference>
<dbReference type="PANTHER" id="PTHR43124">
    <property type="entry name" value="PURINE EFFLUX PUMP PBUE"/>
    <property type="match status" value="1"/>
</dbReference>
<feature type="transmembrane region" description="Helical" evidence="6">
    <location>
        <begin position="99"/>
        <end position="119"/>
    </location>
</feature>
<evidence type="ECO:0000256" key="3">
    <source>
        <dbReference type="ARBA" id="ARBA00022692"/>
    </source>
</evidence>
<dbReference type="InterPro" id="IPR011701">
    <property type="entry name" value="MFS"/>
</dbReference>
<keyword evidence="4 6" id="KW-1133">Transmembrane helix</keyword>
<evidence type="ECO:0000313" key="9">
    <source>
        <dbReference type="Proteomes" id="UP000287830"/>
    </source>
</evidence>
<name>A0A7U9KVW7_9ACTN</name>
<feature type="transmembrane region" description="Helical" evidence="6">
    <location>
        <begin position="71"/>
        <end position="92"/>
    </location>
</feature>
<dbReference type="EMBL" id="BHZC01000001">
    <property type="protein sequence ID" value="GCD36390.1"/>
    <property type="molecule type" value="Genomic_DNA"/>
</dbReference>
<dbReference type="PROSITE" id="PS50850">
    <property type="entry name" value="MFS"/>
    <property type="match status" value="1"/>
</dbReference>
<accession>A0A7U9KVW7</accession>
<feature type="transmembrane region" description="Helical" evidence="6">
    <location>
        <begin position="30"/>
        <end position="51"/>
    </location>
</feature>
<feature type="transmembrane region" description="Helical" evidence="6">
    <location>
        <begin position="125"/>
        <end position="147"/>
    </location>
</feature>
<comment type="subcellular location">
    <subcellularLocation>
        <location evidence="1">Cell membrane</location>
        <topology evidence="1">Multi-pass membrane protein</topology>
    </subcellularLocation>
</comment>
<protein>
    <submittedName>
        <fullName evidence="8">MFS transporter</fullName>
    </submittedName>
</protein>
<evidence type="ECO:0000256" key="6">
    <source>
        <dbReference type="SAM" id="Phobius"/>
    </source>
</evidence>
<gene>
    <name evidence="8" type="ORF">OEIGOIKO_04153</name>
</gene>
<evidence type="ECO:0000256" key="5">
    <source>
        <dbReference type="ARBA" id="ARBA00023136"/>
    </source>
</evidence>
<feature type="transmembrane region" description="Helical" evidence="6">
    <location>
        <begin position="229"/>
        <end position="252"/>
    </location>
</feature>
<reference evidence="8 9" key="1">
    <citation type="submission" date="2018-11" db="EMBL/GenBank/DDBJ databases">
        <title>Whole genome sequence of Streptomyces chrestomyceticus NBRC 13444(T).</title>
        <authorList>
            <person name="Komaki H."/>
            <person name="Tamura T."/>
        </authorList>
    </citation>
    <scope>NUCLEOTIDE SEQUENCE [LARGE SCALE GENOMIC DNA]</scope>
    <source>
        <strain evidence="8 9">NBRC 13444</strain>
    </source>
</reference>
<feature type="transmembrane region" description="Helical" evidence="6">
    <location>
        <begin position="154"/>
        <end position="174"/>
    </location>
</feature>
<dbReference type="AlphaFoldDB" id="A0A7U9KVW7"/>
<dbReference type="InterPro" id="IPR020846">
    <property type="entry name" value="MFS_dom"/>
</dbReference>
<keyword evidence="2" id="KW-1003">Cell membrane</keyword>
<comment type="caution">
    <text evidence="8">The sequence shown here is derived from an EMBL/GenBank/DDBJ whole genome shotgun (WGS) entry which is preliminary data.</text>
</comment>
<feature type="transmembrane region" description="Helical" evidence="6">
    <location>
        <begin position="264"/>
        <end position="284"/>
    </location>
</feature>
<evidence type="ECO:0000256" key="4">
    <source>
        <dbReference type="ARBA" id="ARBA00022989"/>
    </source>
</evidence>
<feature type="transmembrane region" description="Helical" evidence="6">
    <location>
        <begin position="380"/>
        <end position="402"/>
    </location>
</feature>
<proteinExistence type="predicted"/>
<keyword evidence="5 6" id="KW-0472">Membrane</keyword>
<dbReference type="InterPro" id="IPR050189">
    <property type="entry name" value="MFS_Efflux_Transporters"/>
</dbReference>
<dbReference type="InterPro" id="IPR036259">
    <property type="entry name" value="MFS_trans_sf"/>
</dbReference>
<dbReference type="Proteomes" id="UP000287830">
    <property type="component" value="Unassembled WGS sequence"/>
</dbReference>
<evidence type="ECO:0000313" key="8">
    <source>
        <dbReference type="EMBL" id="GCD36390.1"/>
    </source>
</evidence>
<sequence>MFPRAAAHWLGDMETIEETAGRDGELRRAAGWPAVGALAAATFTVVTSEMLPVGLLTPIGGALGVTDGTAGLTLTVAGVVAALGAPVLTLAVGRADRRVVLCGLMVMLAAANLLAAWAPGFGVMLAARVLVGLGMGGVWALAAGLAVRLVAARSVAAATSLIFSGVAAASVLGVPMGTLIGQLGGWRTAFVVVGVLAALVTGALAVLLPPLPAEGAVRLGGVLRLFHDARVRTGLVVVALLVGGHFVAYTYVRPVLEEVSGVGPGVISTLLLVYGVAGVAGNFVGGAGAGRSPRGTLVVISAVLAGAVLLVPVLGVGVPGAAALLAVWGLAYGGVSVSTQTWLMVVAPEAREAASALFVAVFNAAIALGAFGGGRVADGWGITAVLWSGGALAVGALVAVGVGRGPGAGRV</sequence>
<dbReference type="Pfam" id="PF07690">
    <property type="entry name" value="MFS_1"/>
    <property type="match status" value="1"/>
</dbReference>
<keyword evidence="3 6" id="KW-0812">Transmembrane</keyword>
<dbReference type="CDD" id="cd17324">
    <property type="entry name" value="MFS_NepI_like"/>
    <property type="match status" value="1"/>
</dbReference>
<feature type="transmembrane region" description="Helical" evidence="6">
    <location>
        <begin position="186"/>
        <end position="208"/>
    </location>
</feature>
<organism evidence="8 9">
    <name type="scientific">Streptomyces chrestomyceticus JCM 4735</name>
    <dbReference type="NCBI Taxonomy" id="1306181"/>
    <lineage>
        <taxon>Bacteria</taxon>
        <taxon>Bacillati</taxon>
        <taxon>Actinomycetota</taxon>
        <taxon>Actinomycetes</taxon>
        <taxon>Kitasatosporales</taxon>
        <taxon>Streptomycetaceae</taxon>
        <taxon>Streptomyces</taxon>
    </lineage>
</organism>